<name>A0A6H5HDF8_9HEMI</name>
<keyword evidence="2" id="KW-0812">Transmembrane</keyword>
<evidence type="ECO:0000313" key="4">
    <source>
        <dbReference type="Proteomes" id="UP000479000"/>
    </source>
</evidence>
<feature type="region of interest" description="Disordered" evidence="1">
    <location>
        <begin position="122"/>
        <end position="142"/>
    </location>
</feature>
<evidence type="ECO:0000313" key="3">
    <source>
        <dbReference type="EMBL" id="CAB0013939.1"/>
    </source>
</evidence>
<dbReference type="Proteomes" id="UP000479000">
    <property type="component" value="Unassembled WGS sequence"/>
</dbReference>
<evidence type="ECO:0000256" key="1">
    <source>
        <dbReference type="SAM" id="MobiDB-lite"/>
    </source>
</evidence>
<feature type="transmembrane region" description="Helical" evidence="2">
    <location>
        <begin position="61"/>
        <end position="89"/>
    </location>
</feature>
<feature type="non-terminal residue" evidence="3">
    <location>
        <position position="182"/>
    </location>
</feature>
<keyword evidence="2" id="KW-0472">Membrane</keyword>
<protein>
    <submittedName>
        <fullName evidence="3">Uncharacterized protein</fullName>
    </submittedName>
</protein>
<dbReference type="OrthoDB" id="10607436at2759"/>
<accession>A0A6H5HDF8</accession>
<evidence type="ECO:0000256" key="2">
    <source>
        <dbReference type="SAM" id="Phobius"/>
    </source>
</evidence>
<gene>
    <name evidence="3" type="ORF">NTEN_LOCUS18482</name>
</gene>
<dbReference type="AlphaFoldDB" id="A0A6H5HDF8"/>
<keyword evidence="2" id="KW-1133">Transmembrane helix</keyword>
<organism evidence="3 4">
    <name type="scientific">Nesidiocoris tenuis</name>
    <dbReference type="NCBI Taxonomy" id="355587"/>
    <lineage>
        <taxon>Eukaryota</taxon>
        <taxon>Metazoa</taxon>
        <taxon>Ecdysozoa</taxon>
        <taxon>Arthropoda</taxon>
        <taxon>Hexapoda</taxon>
        <taxon>Insecta</taxon>
        <taxon>Pterygota</taxon>
        <taxon>Neoptera</taxon>
        <taxon>Paraneoptera</taxon>
        <taxon>Hemiptera</taxon>
        <taxon>Heteroptera</taxon>
        <taxon>Panheteroptera</taxon>
        <taxon>Cimicomorpha</taxon>
        <taxon>Miridae</taxon>
        <taxon>Dicyphina</taxon>
        <taxon>Nesidiocoris</taxon>
    </lineage>
</organism>
<reference evidence="3 4" key="1">
    <citation type="submission" date="2020-02" db="EMBL/GenBank/DDBJ databases">
        <authorList>
            <person name="Ferguson B K."/>
        </authorList>
    </citation>
    <scope>NUCLEOTIDE SEQUENCE [LARGE SCALE GENOMIC DNA]</scope>
</reference>
<sequence>MSGPEEGPRLFKTTASNIISRMWWRHASHNSSRFSFCSSKVQAPLSRPVLLERKRMCLIPWLILAAKNVLFSLISLIIWMLFVPIFLFGKHAHPYDTLSEIEIVCVYSFFLVFHSSEGKSRQHTGPSTSLLGPGAPPSSPSERGGLGIIGRASVEEPASHRDGRPTLASVLHMTKTVDRIPI</sequence>
<proteinExistence type="predicted"/>
<keyword evidence="4" id="KW-1185">Reference proteome</keyword>
<dbReference type="EMBL" id="CADCXU010027051">
    <property type="protein sequence ID" value="CAB0013939.1"/>
    <property type="molecule type" value="Genomic_DNA"/>
</dbReference>